<dbReference type="Proteomes" id="UP001642540">
    <property type="component" value="Unassembled WGS sequence"/>
</dbReference>
<evidence type="ECO:0000256" key="1">
    <source>
        <dbReference type="SAM" id="Phobius"/>
    </source>
</evidence>
<keyword evidence="1" id="KW-0812">Transmembrane</keyword>
<keyword evidence="4" id="KW-1185">Reference proteome</keyword>
<name>A0ABP1QUV8_9HEXA</name>
<reference evidence="3 4" key="1">
    <citation type="submission" date="2024-08" db="EMBL/GenBank/DDBJ databases">
        <authorList>
            <person name="Cucini C."/>
            <person name="Frati F."/>
        </authorList>
    </citation>
    <scope>NUCLEOTIDE SEQUENCE [LARGE SCALE GENOMIC DNA]</scope>
</reference>
<evidence type="ECO:0000256" key="2">
    <source>
        <dbReference type="SAM" id="SignalP"/>
    </source>
</evidence>
<feature type="chain" id="PRO_5046416512" evidence="2">
    <location>
        <begin position="22"/>
        <end position="81"/>
    </location>
</feature>
<keyword evidence="1" id="KW-0472">Membrane</keyword>
<sequence length="81" mass="9265">MTLHRFLVLLSFDIWLAVACAYDVAGHYLLQKREYFNHGVGGMLSDVWIASTVAVLATLVVYENRDCMEGINKILKFQTKR</sequence>
<evidence type="ECO:0000313" key="4">
    <source>
        <dbReference type="Proteomes" id="UP001642540"/>
    </source>
</evidence>
<feature type="transmembrane region" description="Helical" evidence="1">
    <location>
        <begin position="45"/>
        <end position="62"/>
    </location>
</feature>
<dbReference type="EMBL" id="CAXLJM020000044">
    <property type="protein sequence ID" value="CAL8110319.1"/>
    <property type="molecule type" value="Genomic_DNA"/>
</dbReference>
<accession>A0ABP1QUV8</accession>
<comment type="caution">
    <text evidence="3">The sequence shown here is derived from an EMBL/GenBank/DDBJ whole genome shotgun (WGS) entry which is preliminary data.</text>
</comment>
<keyword evidence="1" id="KW-1133">Transmembrane helix</keyword>
<feature type="signal peptide" evidence="2">
    <location>
        <begin position="1"/>
        <end position="21"/>
    </location>
</feature>
<keyword evidence="2" id="KW-0732">Signal</keyword>
<protein>
    <submittedName>
        <fullName evidence="3">Uncharacterized protein</fullName>
    </submittedName>
</protein>
<gene>
    <name evidence="3" type="ORF">ODALV1_LOCUS14148</name>
</gene>
<proteinExistence type="predicted"/>
<evidence type="ECO:0000313" key="3">
    <source>
        <dbReference type="EMBL" id="CAL8110319.1"/>
    </source>
</evidence>
<organism evidence="3 4">
    <name type="scientific">Orchesella dallaii</name>
    <dbReference type="NCBI Taxonomy" id="48710"/>
    <lineage>
        <taxon>Eukaryota</taxon>
        <taxon>Metazoa</taxon>
        <taxon>Ecdysozoa</taxon>
        <taxon>Arthropoda</taxon>
        <taxon>Hexapoda</taxon>
        <taxon>Collembola</taxon>
        <taxon>Entomobryomorpha</taxon>
        <taxon>Entomobryoidea</taxon>
        <taxon>Orchesellidae</taxon>
        <taxon>Orchesellinae</taxon>
        <taxon>Orchesella</taxon>
    </lineage>
</organism>